<dbReference type="PANTHER" id="PTHR13504:SF38">
    <property type="entry name" value="FIDO DOMAIN-CONTAINING PROTEIN"/>
    <property type="match status" value="1"/>
</dbReference>
<name>A0A2S7YFP8_BEABA</name>
<evidence type="ECO:0000313" key="3">
    <source>
        <dbReference type="Proteomes" id="UP000237441"/>
    </source>
</evidence>
<dbReference type="EMBL" id="JRHA01000005">
    <property type="protein sequence ID" value="PQK14682.1"/>
    <property type="molecule type" value="Genomic_DNA"/>
</dbReference>
<proteinExistence type="predicted"/>
<dbReference type="SUPFAM" id="SSF140931">
    <property type="entry name" value="Fic-like"/>
    <property type="match status" value="1"/>
</dbReference>
<gene>
    <name evidence="2" type="ORF">BB8028_0005g02110</name>
</gene>
<dbReference type="OrthoDB" id="439046at2759"/>
<accession>A0A2S7YFP8</accession>
<organism evidence="2 3">
    <name type="scientific">Beauveria bassiana</name>
    <name type="common">White muscardine disease fungus</name>
    <name type="synonym">Tritirachium shiotae</name>
    <dbReference type="NCBI Taxonomy" id="176275"/>
    <lineage>
        <taxon>Eukaryota</taxon>
        <taxon>Fungi</taxon>
        <taxon>Dikarya</taxon>
        <taxon>Ascomycota</taxon>
        <taxon>Pezizomycotina</taxon>
        <taxon>Sordariomycetes</taxon>
        <taxon>Hypocreomycetidae</taxon>
        <taxon>Hypocreales</taxon>
        <taxon>Cordycipitaceae</taxon>
        <taxon>Beauveria</taxon>
    </lineage>
</organism>
<dbReference type="Proteomes" id="UP000237441">
    <property type="component" value="Unassembled WGS sequence"/>
</dbReference>
<dbReference type="InterPro" id="IPR036597">
    <property type="entry name" value="Fido-like_dom_sf"/>
</dbReference>
<evidence type="ECO:0000313" key="2">
    <source>
        <dbReference type="EMBL" id="PQK14682.1"/>
    </source>
</evidence>
<dbReference type="InterPro" id="IPR003812">
    <property type="entry name" value="Fido"/>
</dbReference>
<dbReference type="AlphaFoldDB" id="A0A2S7YFP8"/>
<protein>
    <recommendedName>
        <fullName evidence="1">Fido domain-containing protein</fullName>
    </recommendedName>
</protein>
<dbReference type="PROSITE" id="PS51459">
    <property type="entry name" value="FIDO"/>
    <property type="match status" value="1"/>
</dbReference>
<dbReference type="Pfam" id="PF02661">
    <property type="entry name" value="Fic"/>
    <property type="match status" value="1"/>
</dbReference>
<feature type="domain" description="Fido" evidence="1">
    <location>
        <begin position="161"/>
        <end position="314"/>
    </location>
</feature>
<sequence length="318" mass="35167">MPTSMRAFTRTGGPASFLKAAPKQNYEPKYLVQRRESIGSMAGFKSNVCEAVARHRPGYRPSQLEADLYAAIYGSNMIASAGTSYDHTALICLEVLRGAPVLAPITDPDHDPDYAPHVHFLIDCGKRATFGAVAASRLEVIRHAHAYCYLMDRVLLKGRAVSEAMLCETHRRLVGCESGAGGGEYRGYEGGGRALLDMRWRAVKHRMAQFCEELAKEMEEGGGVDVYALAARYHHNLMCIRPFAKGNGRVARVLVNVLLLSLVGRISVIGMNGDEVDEYRKLAVQGYKAFRKEGFEMSRGERTSHLELASFLYKNAMN</sequence>
<evidence type="ECO:0000259" key="1">
    <source>
        <dbReference type="PROSITE" id="PS51459"/>
    </source>
</evidence>
<comment type="caution">
    <text evidence="2">The sequence shown here is derived from an EMBL/GenBank/DDBJ whole genome shotgun (WGS) entry which is preliminary data.</text>
</comment>
<reference evidence="2 3" key="1">
    <citation type="submission" date="2016-07" db="EMBL/GenBank/DDBJ databases">
        <title>Comparative genomics of the entomopathogenic fungus Beauveria bassiana.</title>
        <authorList>
            <person name="Valero Jimenez C.A."/>
            <person name="Zwaan B.J."/>
            <person name="Van Kan J.A."/>
            <person name="Takken W."/>
            <person name="Debets A.J."/>
            <person name="Schoustra S.E."/>
            <person name="Koenraadt C.J."/>
        </authorList>
    </citation>
    <scope>NUCLEOTIDE SEQUENCE [LARGE SCALE GENOMIC DNA]</scope>
    <source>
        <strain evidence="2 3">ARSEF 8028</strain>
    </source>
</reference>
<dbReference type="Gene3D" id="1.10.3290.10">
    <property type="entry name" value="Fido-like domain"/>
    <property type="match status" value="1"/>
</dbReference>
<dbReference type="InterPro" id="IPR040198">
    <property type="entry name" value="Fido_containing"/>
</dbReference>
<dbReference type="PANTHER" id="PTHR13504">
    <property type="entry name" value="FIDO DOMAIN-CONTAINING PROTEIN DDB_G0283145"/>
    <property type="match status" value="1"/>
</dbReference>